<dbReference type="AlphaFoldDB" id="A0A917T0P4"/>
<comment type="caution">
    <text evidence="2">The sequence shown here is derived from an EMBL/GenBank/DDBJ whole genome shotgun (WGS) entry which is preliminary data.</text>
</comment>
<name>A0A917T0P4_9ACTN</name>
<feature type="region of interest" description="Disordered" evidence="1">
    <location>
        <begin position="1"/>
        <end position="72"/>
    </location>
</feature>
<reference evidence="2" key="1">
    <citation type="journal article" date="2014" name="Int. J. Syst. Evol. Microbiol.">
        <title>Complete genome sequence of Corynebacterium casei LMG S-19264T (=DSM 44701T), isolated from a smear-ripened cheese.</title>
        <authorList>
            <consortium name="US DOE Joint Genome Institute (JGI-PGF)"/>
            <person name="Walter F."/>
            <person name="Albersmeier A."/>
            <person name="Kalinowski J."/>
            <person name="Ruckert C."/>
        </authorList>
    </citation>
    <scope>NUCLEOTIDE SEQUENCE</scope>
    <source>
        <strain evidence="2">JCM 19831</strain>
    </source>
</reference>
<dbReference type="Proteomes" id="UP000642070">
    <property type="component" value="Unassembled WGS sequence"/>
</dbReference>
<evidence type="ECO:0000256" key="1">
    <source>
        <dbReference type="SAM" id="MobiDB-lite"/>
    </source>
</evidence>
<gene>
    <name evidence="2" type="ORF">GCM10007977_002540</name>
</gene>
<evidence type="ECO:0000313" key="2">
    <source>
        <dbReference type="EMBL" id="GGM04858.1"/>
    </source>
</evidence>
<reference evidence="2" key="2">
    <citation type="submission" date="2020-09" db="EMBL/GenBank/DDBJ databases">
        <authorList>
            <person name="Sun Q."/>
            <person name="Ohkuma M."/>
        </authorList>
    </citation>
    <scope>NUCLEOTIDE SEQUENCE</scope>
    <source>
        <strain evidence="2">JCM 19831</strain>
    </source>
</reference>
<keyword evidence="3" id="KW-1185">Reference proteome</keyword>
<sequence>MTSPTHARNRFTPASPHDQPSLRGEAFGSSRAVPRQRDHDCPAIGATNTSRTKDPGDQLGGPSETTDGSSEK</sequence>
<evidence type="ECO:0000313" key="3">
    <source>
        <dbReference type="Proteomes" id="UP000642070"/>
    </source>
</evidence>
<accession>A0A917T0P4</accession>
<feature type="compositionally biased region" description="Polar residues" evidence="1">
    <location>
        <begin position="63"/>
        <end position="72"/>
    </location>
</feature>
<protein>
    <submittedName>
        <fullName evidence="2">Uncharacterized protein</fullName>
    </submittedName>
</protein>
<organism evidence="2 3">
    <name type="scientific">Dactylosporangium sucinum</name>
    <dbReference type="NCBI Taxonomy" id="1424081"/>
    <lineage>
        <taxon>Bacteria</taxon>
        <taxon>Bacillati</taxon>
        <taxon>Actinomycetota</taxon>
        <taxon>Actinomycetes</taxon>
        <taxon>Micromonosporales</taxon>
        <taxon>Micromonosporaceae</taxon>
        <taxon>Dactylosporangium</taxon>
    </lineage>
</organism>
<proteinExistence type="predicted"/>
<dbReference type="EMBL" id="BMPI01000001">
    <property type="protein sequence ID" value="GGM04858.1"/>
    <property type="molecule type" value="Genomic_DNA"/>
</dbReference>